<gene>
    <name evidence="1" type="ORF">BGZ65_007825</name>
</gene>
<sequence length="318" mass="36270">MPDNRITLKAFREKCYVREDQGLSPFAIKFGLHDFKSSLAAYLSVLTEAVLGLGTTKDSDSEDTINLLLGMIMIYNNGAQRNKLFKHFEEVPNKTHPLDDNSGSAKEVHHKLQKKGARTYLAIGPGEISSDVTNHYELDGLNITEKLMAERTKLVNSSWEFADISQLLALNFIFMEDFLNLCFDSKVVRELTRKSITVKEEDSKTMGLCGTWANKSQEEFQSLFNEIASTWDHPVCRVVEKLTEHKSFWIEYDSPHMGYNEGTYQASFVNRILDGIFSSLSFAPEFVNMRLPMPVNHDEHFEPDYFGAVDEIPFLLVE</sequence>
<name>A0A9P6IJQ1_9FUNG</name>
<evidence type="ECO:0000313" key="1">
    <source>
        <dbReference type="EMBL" id="KAF9925315.1"/>
    </source>
</evidence>
<keyword evidence="2" id="KW-1185">Reference proteome</keyword>
<proteinExistence type="predicted"/>
<dbReference type="AlphaFoldDB" id="A0A9P6IJQ1"/>
<accession>A0A9P6IJQ1</accession>
<evidence type="ECO:0000313" key="2">
    <source>
        <dbReference type="Proteomes" id="UP000749646"/>
    </source>
</evidence>
<comment type="caution">
    <text evidence="1">The sequence shown here is derived from an EMBL/GenBank/DDBJ whole genome shotgun (WGS) entry which is preliminary data.</text>
</comment>
<organism evidence="1 2">
    <name type="scientific">Modicella reniformis</name>
    <dbReference type="NCBI Taxonomy" id="1440133"/>
    <lineage>
        <taxon>Eukaryota</taxon>
        <taxon>Fungi</taxon>
        <taxon>Fungi incertae sedis</taxon>
        <taxon>Mucoromycota</taxon>
        <taxon>Mortierellomycotina</taxon>
        <taxon>Mortierellomycetes</taxon>
        <taxon>Mortierellales</taxon>
        <taxon>Mortierellaceae</taxon>
        <taxon>Modicella</taxon>
    </lineage>
</organism>
<reference evidence="1" key="1">
    <citation type="journal article" date="2020" name="Fungal Divers.">
        <title>Resolving the Mortierellaceae phylogeny through synthesis of multi-gene phylogenetics and phylogenomics.</title>
        <authorList>
            <person name="Vandepol N."/>
            <person name="Liber J."/>
            <person name="Desiro A."/>
            <person name="Na H."/>
            <person name="Kennedy M."/>
            <person name="Barry K."/>
            <person name="Grigoriev I.V."/>
            <person name="Miller A.N."/>
            <person name="O'Donnell K."/>
            <person name="Stajich J.E."/>
            <person name="Bonito G."/>
        </authorList>
    </citation>
    <scope>NUCLEOTIDE SEQUENCE</scope>
    <source>
        <strain evidence="1">MES-2147</strain>
    </source>
</reference>
<protein>
    <submittedName>
        <fullName evidence="1">Uncharacterized protein</fullName>
    </submittedName>
</protein>
<dbReference type="EMBL" id="JAAAHW010010498">
    <property type="protein sequence ID" value="KAF9925315.1"/>
    <property type="molecule type" value="Genomic_DNA"/>
</dbReference>
<dbReference type="OrthoDB" id="2446735at2759"/>
<dbReference type="Proteomes" id="UP000749646">
    <property type="component" value="Unassembled WGS sequence"/>
</dbReference>
<feature type="non-terminal residue" evidence="1">
    <location>
        <position position="1"/>
    </location>
</feature>